<protein>
    <submittedName>
        <fullName evidence="1">Uncharacterized protein</fullName>
    </submittedName>
</protein>
<feature type="non-terminal residue" evidence="1">
    <location>
        <position position="82"/>
    </location>
</feature>
<evidence type="ECO:0000313" key="1">
    <source>
        <dbReference type="EMBL" id="CAE7499235.1"/>
    </source>
</evidence>
<name>A0A812SZQ7_SYMPI</name>
<accession>A0A812SZQ7</accession>
<organism evidence="1 2">
    <name type="scientific">Symbiodinium pilosum</name>
    <name type="common">Dinoflagellate</name>
    <dbReference type="NCBI Taxonomy" id="2952"/>
    <lineage>
        <taxon>Eukaryota</taxon>
        <taxon>Sar</taxon>
        <taxon>Alveolata</taxon>
        <taxon>Dinophyceae</taxon>
        <taxon>Suessiales</taxon>
        <taxon>Symbiodiniaceae</taxon>
        <taxon>Symbiodinium</taxon>
    </lineage>
</organism>
<dbReference type="EMBL" id="CAJNIZ010027296">
    <property type="protein sequence ID" value="CAE7499235.1"/>
    <property type="molecule type" value="Genomic_DNA"/>
</dbReference>
<keyword evidence="2" id="KW-1185">Reference proteome</keyword>
<dbReference type="AlphaFoldDB" id="A0A812SZQ7"/>
<proteinExistence type="predicted"/>
<sequence length="82" mass="9256">QNFASALQLSTALGVDAQVEAVLMARIGLCQARQEELAKASGMFSVAVPMLQEFYWKPRTADDVKFDLWNAWMEDARVMEQM</sequence>
<comment type="caution">
    <text evidence="1">The sequence shown here is derived from an EMBL/GenBank/DDBJ whole genome shotgun (WGS) entry which is preliminary data.</text>
</comment>
<feature type="non-terminal residue" evidence="1">
    <location>
        <position position="1"/>
    </location>
</feature>
<gene>
    <name evidence="1" type="ORF">SPIL2461_LOCUS12908</name>
</gene>
<evidence type="ECO:0000313" key="2">
    <source>
        <dbReference type="Proteomes" id="UP000649617"/>
    </source>
</evidence>
<dbReference type="Proteomes" id="UP000649617">
    <property type="component" value="Unassembled WGS sequence"/>
</dbReference>
<reference evidence="1" key="1">
    <citation type="submission" date="2021-02" db="EMBL/GenBank/DDBJ databases">
        <authorList>
            <person name="Dougan E. K."/>
            <person name="Rhodes N."/>
            <person name="Thang M."/>
            <person name="Chan C."/>
        </authorList>
    </citation>
    <scope>NUCLEOTIDE SEQUENCE</scope>
</reference>